<comment type="caution">
    <text evidence="2">The sequence shown here is derived from an EMBL/GenBank/DDBJ whole genome shotgun (WGS) entry which is preliminary data.</text>
</comment>
<organism evidence="2 3">
    <name type="scientific">Rufibacter hautae</name>
    <dbReference type="NCBI Taxonomy" id="2595005"/>
    <lineage>
        <taxon>Bacteria</taxon>
        <taxon>Pseudomonadati</taxon>
        <taxon>Bacteroidota</taxon>
        <taxon>Cytophagia</taxon>
        <taxon>Cytophagales</taxon>
        <taxon>Hymenobacteraceae</taxon>
        <taxon>Rufibacter</taxon>
    </lineage>
</organism>
<keyword evidence="1" id="KW-0732">Signal</keyword>
<dbReference type="Proteomes" id="UP000324133">
    <property type="component" value="Unassembled WGS sequence"/>
</dbReference>
<accession>A0A5B6TID6</accession>
<reference evidence="2 3" key="1">
    <citation type="submission" date="2019-07" db="EMBL/GenBank/DDBJ databases">
        <title>Rufibacter sp. nov., isolated from lake sediment.</title>
        <authorList>
            <person name="Qu J.-H."/>
        </authorList>
    </citation>
    <scope>NUCLEOTIDE SEQUENCE [LARGE SCALE GENOMIC DNA]</scope>
    <source>
        <strain evidence="2 3">NBS58-1</strain>
    </source>
</reference>
<dbReference type="RefSeq" id="WP_149088905.1">
    <property type="nucleotide sequence ID" value="NZ_VKKY01000001.1"/>
</dbReference>
<gene>
    <name evidence="2" type="ORF">FOA19_00825</name>
</gene>
<name>A0A5B6TID6_9BACT</name>
<evidence type="ECO:0000313" key="3">
    <source>
        <dbReference type="Proteomes" id="UP000324133"/>
    </source>
</evidence>
<dbReference type="Gene3D" id="1.25.40.390">
    <property type="match status" value="1"/>
</dbReference>
<dbReference type="OrthoDB" id="622163at2"/>
<keyword evidence="2" id="KW-0449">Lipoprotein</keyword>
<sequence>MKKILLYTIASLFLATSCVNDLDEDYNLDPKRATDVPPGTLVSNAQFNLSNVITTPDYNTNVFRYYVQHWAAAQYPDESQYNINTREINRFFWTILYRDVLSDLREARNLITANNLLAADLKASQLACIEVLEVYAWSVLVNTYGDIPYFEALDINNVQPKYDDDVAIYNDLFTRLDAAINNLSQNSDNSGLGNADLFYQGDLEKWLKFANSLKLRMGLTIADVDATKARGIVEAAAPNVFTSSDDDAELPYTPNVPTANPVYDELRQRDDNVAASPFLDVLLDWEDPRLDEFFRPAPEGENAGEYVGGVYGDLNNYPDVAQPSDLVREADAPGILLSYTEVEFLLAEAALRGFNVPGTAEEHYTAAVTSSIVNDWGGTAAEATAYLQQPEVMLNTANWRESLGMQKWIALYNQPVEGWKEWRRLDYPQLEAPPLAQSEIPLRFPYPSTEQNLNNANYAAAASAIGGDVVTTRVFWDED</sequence>
<dbReference type="SUPFAM" id="SSF48452">
    <property type="entry name" value="TPR-like"/>
    <property type="match status" value="1"/>
</dbReference>
<dbReference type="InterPro" id="IPR011990">
    <property type="entry name" value="TPR-like_helical_dom_sf"/>
</dbReference>
<dbReference type="InterPro" id="IPR041662">
    <property type="entry name" value="SusD-like_2"/>
</dbReference>
<dbReference type="Pfam" id="PF12771">
    <property type="entry name" value="SusD-like_2"/>
    <property type="match status" value="1"/>
</dbReference>
<dbReference type="AlphaFoldDB" id="A0A5B6TID6"/>
<protein>
    <submittedName>
        <fullName evidence="2">SusD/RagB family nutrient-binding outer membrane lipoprotein</fullName>
    </submittedName>
</protein>
<evidence type="ECO:0000256" key="1">
    <source>
        <dbReference type="SAM" id="SignalP"/>
    </source>
</evidence>
<feature type="chain" id="PRO_5023040133" evidence="1">
    <location>
        <begin position="21"/>
        <end position="479"/>
    </location>
</feature>
<feature type="signal peptide" evidence="1">
    <location>
        <begin position="1"/>
        <end position="20"/>
    </location>
</feature>
<dbReference type="EMBL" id="VKKY01000001">
    <property type="protein sequence ID" value="KAA3439260.1"/>
    <property type="molecule type" value="Genomic_DNA"/>
</dbReference>
<dbReference type="PROSITE" id="PS51257">
    <property type="entry name" value="PROKAR_LIPOPROTEIN"/>
    <property type="match status" value="1"/>
</dbReference>
<proteinExistence type="predicted"/>
<keyword evidence="3" id="KW-1185">Reference proteome</keyword>
<evidence type="ECO:0000313" key="2">
    <source>
        <dbReference type="EMBL" id="KAA3439260.1"/>
    </source>
</evidence>